<protein>
    <submittedName>
        <fullName evidence="2">(thale cress) hypothetical protein</fullName>
    </submittedName>
</protein>
<organism evidence="2 3">
    <name type="scientific">Arabidopsis thaliana</name>
    <name type="common">Mouse-ear cress</name>
    <dbReference type="NCBI Taxonomy" id="3702"/>
    <lineage>
        <taxon>Eukaryota</taxon>
        <taxon>Viridiplantae</taxon>
        <taxon>Streptophyta</taxon>
        <taxon>Embryophyta</taxon>
        <taxon>Tracheophyta</taxon>
        <taxon>Spermatophyta</taxon>
        <taxon>Magnoliopsida</taxon>
        <taxon>eudicotyledons</taxon>
        <taxon>Gunneridae</taxon>
        <taxon>Pentapetalae</taxon>
        <taxon>rosids</taxon>
        <taxon>malvids</taxon>
        <taxon>Brassicales</taxon>
        <taxon>Brassicaceae</taxon>
        <taxon>Camelineae</taxon>
        <taxon>Arabidopsis</taxon>
    </lineage>
</organism>
<sequence length="170" mass="19032">MAPKPDPTVLPDLQEKKAILGTQIEMITQAMTTLESRVTDLQQESNDHRTWVREALDKLLKRDLGDENRPKPTTNKMIATGEQHKGERNFQEDGGFSYSLGGDEVNPLSEQLSSLLASCPHPKMEQLNSLLRFQGVKVVDFLADKSEPSLITGTKQQAAPTLLIDKEYRD</sequence>
<feature type="region of interest" description="Disordered" evidence="1">
    <location>
        <begin position="62"/>
        <end position="95"/>
    </location>
</feature>
<dbReference type="EMBL" id="LR881472">
    <property type="protein sequence ID" value="CAD5336164.1"/>
    <property type="molecule type" value="Genomic_DNA"/>
</dbReference>
<reference evidence="2 3" key="1">
    <citation type="submission" date="2020-09" db="EMBL/GenBank/DDBJ databases">
        <authorList>
            <person name="Ashkenazy H."/>
        </authorList>
    </citation>
    <scope>NUCLEOTIDE SEQUENCE [LARGE SCALE GENOMIC DNA]</scope>
    <source>
        <strain evidence="3">cv. Cdm-0</strain>
    </source>
</reference>
<dbReference type="Proteomes" id="UP000516314">
    <property type="component" value="Mitochondrion MT"/>
</dbReference>
<name>A0A7G2FJQ7_ARATH</name>
<accession>A0A7G2FJQ7</accession>
<dbReference type="AlphaFoldDB" id="A0A7G2FJQ7"/>
<gene>
    <name evidence="2" type="ORF">AT9943_LOCUS23373</name>
</gene>
<evidence type="ECO:0000256" key="1">
    <source>
        <dbReference type="SAM" id="MobiDB-lite"/>
    </source>
</evidence>
<geneLocation type="mitochondrion" evidence="2"/>
<evidence type="ECO:0000313" key="3">
    <source>
        <dbReference type="Proteomes" id="UP000516314"/>
    </source>
</evidence>
<evidence type="ECO:0000313" key="2">
    <source>
        <dbReference type="EMBL" id="CAD5336164.1"/>
    </source>
</evidence>
<proteinExistence type="predicted"/>
<keyword evidence="2" id="KW-0496">Mitochondrion</keyword>
<feature type="compositionally biased region" description="Basic and acidic residues" evidence="1">
    <location>
        <begin position="82"/>
        <end position="91"/>
    </location>
</feature>